<comment type="caution">
    <text evidence="1">The sequence shown here is derived from an EMBL/GenBank/DDBJ whole genome shotgun (WGS) entry which is preliminary data.</text>
</comment>
<reference evidence="1 2" key="2">
    <citation type="submission" date="2024-11" db="EMBL/GenBank/DDBJ databases">
        <title>Using genomics to understand microbial adaptation to soil warming.</title>
        <authorList>
            <person name="Deangelis K.M. PhD."/>
        </authorList>
    </citation>
    <scope>NUCLEOTIDE SEQUENCE [LARGE SCALE GENOMIC DNA]</scope>
    <source>
        <strain evidence="1 2">GAS97</strain>
    </source>
</reference>
<reference evidence="1 2" key="1">
    <citation type="submission" date="2024-10" db="EMBL/GenBank/DDBJ databases">
        <authorList>
            <person name="Deangelis K."/>
            <person name="Huntemann M."/>
            <person name="Clum A."/>
            <person name="Wang J."/>
            <person name="Palaniappan K."/>
            <person name="Ritter S."/>
            <person name="Chen I.-M."/>
            <person name="Stamatis D."/>
            <person name="Reddy T."/>
            <person name="O'Malley R."/>
            <person name="Daum C."/>
            <person name="Ng V."/>
            <person name="Ivanova N."/>
            <person name="Kyrpides N."/>
            <person name="Woyke T."/>
        </authorList>
    </citation>
    <scope>NUCLEOTIDE SEQUENCE [LARGE SCALE GENOMIC DNA]</scope>
    <source>
        <strain evidence="1 2">GAS97</strain>
    </source>
</reference>
<accession>A0ABW8MQX1</accession>
<proteinExistence type="predicted"/>
<keyword evidence="2" id="KW-1185">Reference proteome</keyword>
<evidence type="ECO:0000313" key="1">
    <source>
        <dbReference type="EMBL" id="MFK4445832.1"/>
    </source>
</evidence>
<gene>
    <name evidence="1" type="ORF">ABH943_005864</name>
</gene>
<name>A0ABW8MQX1_9BURK</name>
<sequence length="39" mass="4462">MMDSQTTRFMQDVALVEEYNDANSLALRAVYTGNSRAEY</sequence>
<protein>
    <submittedName>
        <fullName evidence="1">Uncharacterized protein</fullName>
    </submittedName>
</protein>
<organism evidence="1 2">
    <name type="scientific">Caballeronia udeis</name>
    <dbReference type="NCBI Taxonomy" id="1232866"/>
    <lineage>
        <taxon>Bacteria</taxon>
        <taxon>Pseudomonadati</taxon>
        <taxon>Pseudomonadota</taxon>
        <taxon>Betaproteobacteria</taxon>
        <taxon>Burkholderiales</taxon>
        <taxon>Burkholderiaceae</taxon>
        <taxon>Caballeronia</taxon>
    </lineage>
</organism>
<evidence type="ECO:0000313" key="2">
    <source>
        <dbReference type="Proteomes" id="UP001620514"/>
    </source>
</evidence>
<dbReference type="Proteomes" id="UP001620514">
    <property type="component" value="Unassembled WGS sequence"/>
</dbReference>
<dbReference type="EMBL" id="JBIYDN010000021">
    <property type="protein sequence ID" value="MFK4445832.1"/>
    <property type="molecule type" value="Genomic_DNA"/>
</dbReference>